<dbReference type="Proteomes" id="UP001243989">
    <property type="component" value="Unassembled WGS sequence"/>
</dbReference>
<proteinExistence type="predicted"/>
<evidence type="ECO:0000259" key="2">
    <source>
        <dbReference type="Pfam" id="PF17100"/>
    </source>
</evidence>
<organism evidence="3 4">
    <name type="scientific">Colletotrichum phormii</name>
    <dbReference type="NCBI Taxonomy" id="359342"/>
    <lineage>
        <taxon>Eukaryota</taxon>
        <taxon>Fungi</taxon>
        <taxon>Dikarya</taxon>
        <taxon>Ascomycota</taxon>
        <taxon>Pezizomycotina</taxon>
        <taxon>Sordariomycetes</taxon>
        <taxon>Hypocreomycetidae</taxon>
        <taxon>Glomerellales</taxon>
        <taxon>Glomerellaceae</taxon>
        <taxon>Colletotrichum</taxon>
        <taxon>Colletotrichum acutatum species complex</taxon>
    </lineage>
</organism>
<accession>A0AAJ0EB53</accession>
<gene>
    <name evidence="3" type="ORF">BDP81DRAFT_398326</name>
</gene>
<comment type="caution">
    <text evidence="3">The sequence shown here is derived from an EMBL/GenBank/DDBJ whole genome shotgun (WGS) entry which is preliminary data.</text>
</comment>
<name>A0AAJ0EB53_9PEZI</name>
<protein>
    <recommendedName>
        <fullName evidence="2">NWD NACHT-NTPase N-terminal domain-containing protein</fullName>
    </recommendedName>
</protein>
<feature type="coiled-coil region" evidence="1">
    <location>
        <begin position="94"/>
        <end position="154"/>
    </location>
</feature>
<keyword evidence="1" id="KW-0175">Coiled coil</keyword>
<evidence type="ECO:0000313" key="3">
    <source>
        <dbReference type="EMBL" id="KAK1624690.1"/>
    </source>
</evidence>
<sequence length="239" mass="26350">MKKMTWFERLKHKRIPKDRVVVTDSGLTTLASSNASLVKPSPSSIHECQPEPSLLPVDIEEKIDNISDTTPPILSSISSTGTDPTLTNIWERAIKALQNDSDSEKRELAQQYTEILEVELSGPESGPIATETGHLKHERIAESLNAKVEELSQERLTISLGSRELAIEPLFNNVSKHIVAARNLISSAAGAEPHAALACAGGLVILMFLVRPVEQREHILRGLELKSSLICRYFAMERV</sequence>
<dbReference type="InterPro" id="IPR031359">
    <property type="entry name" value="NACHT_N"/>
</dbReference>
<reference evidence="3" key="1">
    <citation type="submission" date="2021-06" db="EMBL/GenBank/DDBJ databases">
        <title>Comparative genomics, transcriptomics and evolutionary studies reveal genomic signatures of adaptation to plant cell wall in hemibiotrophic fungi.</title>
        <authorList>
            <consortium name="DOE Joint Genome Institute"/>
            <person name="Baroncelli R."/>
            <person name="Diaz J.F."/>
            <person name="Benocci T."/>
            <person name="Peng M."/>
            <person name="Battaglia E."/>
            <person name="Haridas S."/>
            <person name="Andreopoulos W."/>
            <person name="Labutti K."/>
            <person name="Pangilinan J."/>
            <person name="Floch G.L."/>
            <person name="Makela M.R."/>
            <person name="Henrissat B."/>
            <person name="Grigoriev I.V."/>
            <person name="Crouch J.A."/>
            <person name="De Vries R.P."/>
            <person name="Sukno S.A."/>
            <person name="Thon M.R."/>
        </authorList>
    </citation>
    <scope>NUCLEOTIDE SEQUENCE</scope>
    <source>
        <strain evidence="3">CBS 102054</strain>
    </source>
</reference>
<dbReference type="EMBL" id="JAHMHQ010000023">
    <property type="protein sequence ID" value="KAK1624690.1"/>
    <property type="molecule type" value="Genomic_DNA"/>
</dbReference>
<dbReference type="GeneID" id="85473306"/>
<evidence type="ECO:0000256" key="1">
    <source>
        <dbReference type="SAM" id="Coils"/>
    </source>
</evidence>
<feature type="domain" description="NWD NACHT-NTPase N-terminal" evidence="2">
    <location>
        <begin position="88"/>
        <end position="225"/>
    </location>
</feature>
<keyword evidence="4" id="KW-1185">Reference proteome</keyword>
<dbReference type="RefSeq" id="XP_060440685.1">
    <property type="nucleotide sequence ID" value="XM_060588444.1"/>
</dbReference>
<dbReference type="AlphaFoldDB" id="A0AAJ0EB53"/>
<dbReference type="Pfam" id="PF17100">
    <property type="entry name" value="NACHT_N"/>
    <property type="match status" value="1"/>
</dbReference>
<evidence type="ECO:0000313" key="4">
    <source>
        <dbReference type="Proteomes" id="UP001243989"/>
    </source>
</evidence>